<keyword evidence="3" id="KW-1185">Reference proteome</keyword>
<sequence length="120" mass="13182">MSLTLQFPHHLSQQEPSVRLTVRVSILLSPNRKQLTLSYKDNTVISLVGPTFGGNRGLSVRTSDHSRRRHPHPTRSSSATSLHALPPPHVTPTLPKQHVIAIATVTNINGLCFTTHQSSL</sequence>
<dbReference type="AlphaFoldDB" id="A0AAN9RQB5"/>
<dbReference type="Proteomes" id="UP001386955">
    <property type="component" value="Unassembled WGS sequence"/>
</dbReference>
<gene>
    <name evidence="2" type="ORF">VNO78_32865</name>
</gene>
<reference evidence="2 3" key="1">
    <citation type="submission" date="2024-01" db="EMBL/GenBank/DDBJ databases">
        <title>The genomes of 5 underutilized Papilionoideae crops provide insights into root nodulation and disease resistanc.</title>
        <authorList>
            <person name="Jiang F."/>
        </authorList>
    </citation>
    <scope>NUCLEOTIDE SEQUENCE [LARGE SCALE GENOMIC DNA]</scope>
    <source>
        <strain evidence="2">DUOXIRENSHENG_FW03</strain>
        <tissue evidence="2">Leaves</tissue>
    </source>
</reference>
<proteinExistence type="predicted"/>
<accession>A0AAN9RQB5</accession>
<evidence type="ECO:0000313" key="2">
    <source>
        <dbReference type="EMBL" id="KAK7380357.1"/>
    </source>
</evidence>
<evidence type="ECO:0000256" key="1">
    <source>
        <dbReference type="SAM" id="MobiDB-lite"/>
    </source>
</evidence>
<organism evidence="2 3">
    <name type="scientific">Psophocarpus tetragonolobus</name>
    <name type="common">Winged bean</name>
    <name type="synonym">Dolichos tetragonolobus</name>
    <dbReference type="NCBI Taxonomy" id="3891"/>
    <lineage>
        <taxon>Eukaryota</taxon>
        <taxon>Viridiplantae</taxon>
        <taxon>Streptophyta</taxon>
        <taxon>Embryophyta</taxon>
        <taxon>Tracheophyta</taxon>
        <taxon>Spermatophyta</taxon>
        <taxon>Magnoliopsida</taxon>
        <taxon>eudicotyledons</taxon>
        <taxon>Gunneridae</taxon>
        <taxon>Pentapetalae</taxon>
        <taxon>rosids</taxon>
        <taxon>fabids</taxon>
        <taxon>Fabales</taxon>
        <taxon>Fabaceae</taxon>
        <taxon>Papilionoideae</taxon>
        <taxon>50 kb inversion clade</taxon>
        <taxon>NPAAA clade</taxon>
        <taxon>indigoferoid/millettioid clade</taxon>
        <taxon>Phaseoleae</taxon>
        <taxon>Psophocarpus</taxon>
    </lineage>
</organism>
<name>A0AAN9RQB5_PSOTE</name>
<evidence type="ECO:0000313" key="3">
    <source>
        <dbReference type="Proteomes" id="UP001386955"/>
    </source>
</evidence>
<protein>
    <submittedName>
        <fullName evidence="2">Uncharacterized protein</fullName>
    </submittedName>
</protein>
<comment type="caution">
    <text evidence="2">The sequence shown here is derived from an EMBL/GenBank/DDBJ whole genome shotgun (WGS) entry which is preliminary data.</text>
</comment>
<dbReference type="EMBL" id="JAYMYS010000009">
    <property type="protein sequence ID" value="KAK7380357.1"/>
    <property type="molecule type" value="Genomic_DNA"/>
</dbReference>
<feature type="region of interest" description="Disordered" evidence="1">
    <location>
        <begin position="56"/>
        <end position="89"/>
    </location>
</feature>